<evidence type="ECO:0000313" key="5">
    <source>
        <dbReference type="Proteomes" id="UP000279968"/>
    </source>
</evidence>
<dbReference type="AlphaFoldDB" id="A0A3B0ABS5"/>
<name>A0A3B0ABS5_9ACTN</name>
<keyword evidence="1 4" id="KW-0808">Transferase</keyword>
<dbReference type="SUPFAM" id="SSF55729">
    <property type="entry name" value="Acyl-CoA N-acyltransferases (Nat)"/>
    <property type="match status" value="1"/>
</dbReference>
<dbReference type="EMBL" id="RBAN01000001">
    <property type="protein sequence ID" value="RKN58098.1"/>
    <property type="molecule type" value="Genomic_DNA"/>
</dbReference>
<dbReference type="Gene3D" id="3.40.630.30">
    <property type="match status" value="1"/>
</dbReference>
<evidence type="ECO:0000313" key="4">
    <source>
        <dbReference type="EMBL" id="RKN58098.1"/>
    </source>
</evidence>
<dbReference type="CDD" id="cd04301">
    <property type="entry name" value="NAT_SF"/>
    <property type="match status" value="1"/>
</dbReference>
<reference evidence="4 5" key="1">
    <citation type="journal article" date="2015" name="Int. J. Syst. Evol. Microbiol.">
        <title>Micromonospora costi sp. nov., isolated from a leaf of Costus speciosus.</title>
        <authorList>
            <person name="Thawai C."/>
        </authorList>
    </citation>
    <scope>NUCLEOTIDE SEQUENCE [LARGE SCALE GENOMIC DNA]</scope>
    <source>
        <strain evidence="4 5">CS1-12</strain>
    </source>
</reference>
<gene>
    <name evidence="4" type="ORF">D7193_05755</name>
</gene>
<evidence type="ECO:0000256" key="1">
    <source>
        <dbReference type="ARBA" id="ARBA00022679"/>
    </source>
</evidence>
<dbReference type="InterPro" id="IPR000182">
    <property type="entry name" value="GNAT_dom"/>
</dbReference>
<protein>
    <submittedName>
        <fullName evidence="4">GNAT family N-acetyltransferase</fullName>
    </submittedName>
</protein>
<sequence>MGVQVPSPVPADSCGCHPRHDRGCPPGHRVQDGGVTLRFVLDPELSPRLREQIVALWVDVSNAGGAVGFVPPVTTADVRTLADPTFAGIAHGPDRLLVGYDGERLVAALILADNRFALKTHWCVLKRVMVHPDTQGKGYGLALMREAERVAREMGLAALHVTLRDGLGLDHFYRRLGYREIGRLPGALRVAPGDDRDEVLMWLDLTPGDARP</sequence>
<dbReference type="InterPro" id="IPR016181">
    <property type="entry name" value="Acyl_CoA_acyltransferase"/>
</dbReference>
<feature type="domain" description="N-acetyltransferase" evidence="3">
    <location>
        <begin position="40"/>
        <end position="206"/>
    </location>
</feature>
<organism evidence="4 5">
    <name type="scientific">Micromonospora costi</name>
    <dbReference type="NCBI Taxonomy" id="1530042"/>
    <lineage>
        <taxon>Bacteria</taxon>
        <taxon>Bacillati</taxon>
        <taxon>Actinomycetota</taxon>
        <taxon>Actinomycetes</taxon>
        <taxon>Micromonosporales</taxon>
        <taxon>Micromonosporaceae</taxon>
        <taxon>Micromonospora</taxon>
    </lineage>
</organism>
<dbReference type="PROSITE" id="PS51186">
    <property type="entry name" value="GNAT"/>
    <property type="match status" value="1"/>
</dbReference>
<dbReference type="Pfam" id="PF00583">
    <property type="entry name" value="Acetyltransf_1"/>
    <property type="match status" value="1"/>
</dbReference>
<keyword evidence="5" id="KW-1185">Reference proteome</keyword>
<dbReference type="InterPro" id="IPR050832">
    <property type="entry name" value="Bact_Acetyltransf"/>
</dbReference>
<dbReference type="PANTHER" id="PTHR43877">
    <property type="entry name" value="AMINOALKYLPHOSPHONATE N-ACETYLTRANSFERASE-RELATED-RELATED"/>
    <property type="match status" value="1"/>
</dbReference>
<accession>A0A3B0ABS5</accession>
<dbReference type="GO" id="GO:0016747">
    <property type="term" value="F:acyltransferase activity, transferring groups other than amino-acyl groups"/>
    <property type="evidence" value="ECO:0007669"/>
    <property type="project" value="InterPro"/>
</dbReference>
<keyword evidence="2" id="KW-0012">Acyltransferase</keyword>
<comment type="caution">
    <text evidence="4">The sequence shown here is derived from an EMBL/GenBank/DDBJ whole genome shotgun (WGS) entry which is preliminary data.</text>
</comment>
<proteinExistence type="predicted"/>
<evidence type="ECO:0000259" key="3">
    <source>
        <dbReference type="PROSITE" id="PS51186"/>
    </source>
</evidence>
<evidence type="ECO:0000256" key="2">
    <source>
        <dbReference type="ARBA" id="ARBA00023315"/>
    </source>
</evidence>
<dbReference type="Proteomes" id="UP000279968">
    <property type="component" value="Unassembled WGS sequence"/>
</dbReference>